<comment type="caution">
    <text evidence="1">The sequence shown here is derived from an EMBL/GenBank/DDBJ whole genome shotgun (WGS) entry which is preliminary data.</text>
</comment>
<dbReference type="EMBL" id="BIMR01000449">
    <property type="protein sequence ID" value="GCE78487.1"/>
    <property type="molecule type" value="Genomic_DNA"/>
</dbReference>
<gene>
    <name evidence="1" type="ORF">CBZ_35430</name>
</gene>
<dbReference type="Pfam" id="PF20181">
    <property type="entry name" value="DUF6544"/>
    <property type="match status" value="1"/>
</dbReference>
<reference evidence="1 2" key="1">
    <citation type="submission" date="2019-01" db="EMBL/GenBank/DDBJ databases">
        <title>Draft genome sequence of Cellulomonas takizawaensis strain TKZ-21.</title>
        <authorList>
            <person name="Yamamura H."/>
            <person name="Hayashi T."/>
            <person name="Hamada M."/>
            <person name="Serisawa Y."/>
            <person name="Matsuyama K."/>
            <person name="Nakagawa Y."/>
            <person name="Otoguro M."/>
            <person name="Yanagida F."/>
            <person name="Hayakawa M."/>
        </authorList>
    </citation>
    <scope>NUCLEOTIDE SEQUENCE [LARGE SCALE GENOMIC DNA]</scope>
    <source>
        <strain evidence="1 2">NBRC12680</strain>
    </source>
</reference>
<dbReference type="AlphaFoldDB" id="A0A402DWJ3"/>
<accession>A0A402DWJ3</accession>
<proteinExistence type="predicted"/>
<evidence type="ECO:0000313" key="1">
    <source>
        <dbReference type="EMBL" id="GCE78487.1"/>
    </source>
</evidence>
<sequence>MPTDGLPAPVRRWLARAVPAGASTSSTAVVAMSGRIRVGAWRPFEARQVIAAGTGYVWAAVARFGRLPVLGYDRYSDGTGEMRWRLAGVVPVVTARGSDVGRSAAGRLAGEIVLNPGAALSPSVRWEPVDDAHALAQVTVDGVEHVVTIEVDAVGTVRSARVPRWGDPDGTGFAVHDFVARCTGDRMLGGYRVPARVVAGWDLDAPGAEPFIELEVDAATFR</sequence>
<name>A0A402DWJ3_9CELL</name>
<dbReference type="InterPro" id="IPR046674">
    <property type="entry name" value="DUF6544"/>
</dbReference>
<evidence type="ECO:0000313" key="2">
    <source>
        <dbReference type="Proteomes" id="UP000289954"/>
    </source>
</evidence>
<protein>
    <submittedName>
        <fullName evidence="1">Uncharacterized protein</fullName>
    </submittedName>
</protein>
<organism evidence="1 2">
    <name type="scientific">Cellulomonas biazotea</name>
    <dbReference type="NCBI Taxonomy" id="1709"/>
    <lineage>
        <taxon>Bacteria</taxon>
        <taxon>Bacillati</taxon>
        <taxon>Actinomycetota</taxon>
        <taxon>Actinomycetes</taxon>
        <taxon>Micrococcales</taxon>
        <taxon>Cellulomonadaceae</taxon>
        <taxon>Cellulomonas</taxon>
    </lineage>
</organism>
<dbReference type="Proteomes" id="UP000289954">
    <property type="component" value="Unassembled WGS sequence"/>
</dbReference>
<keyword evidence="2" id="KW-1185">Reference proteome</keyword>